<dbReference type="STRING" id="1507870.A0A1V8SL32"/>
<evidence type="ECO:0000313" key="2">
    <source>
        <dbReference type="Proteomes" id="UP000192596"/>
    </source>
</evidence>
<keyword evidence="2" id="KW-1185">Reference proteome</keyword>
<reference evidence="2" key="1">
    <citation type="submission" date="2017-03" db="EMBL/GenBank/DDBJ databases">
        <title>Genomes of endolithic fungi from Antarctica.</title>
        <authorList>
            <person name="Coleine C."/>
            <person name="Masonjones S."/>
            <person name="Stajich J.E."/>
        </authorList>
    </citation>
    <scope>NUCLEOTIDE SEQUENCE [LARGE SCALE GENOMIC DNA]</scope>
    <source>
        <strain evidence="2">CCFEE 5527</strain>
    </source>
</reference>
<evidence type="ECO:0008006" key="3">
    <source>
        <dbReference type="Google" id="ProtNLM"/>
    </source>
</evidence>
<sequence length="512" mass="55861">MATPMLGQFLTQINGFIKAGNETSLNDYLVLEPPFGPGYTQIISELRATYPAGNDAALEAKCAQLLPEAEKGDQGATWTAFIRYMVTYLGYLRDVSADQGQYRRTYELLSEVQGRVNSALSHSTLGYLILRTAITNARLVCRLAIGLDRHPELLGPLKTGGGGEEGGARETLPEKAANTIRVAFTTALNDRSGSQANGLDSNGQPEGRRKGVYALANLCLKILFQCKKTRNASQIFQNITSNAPPLNAYPKAQQVTYLYYLGRFLWQNGHFGPSAKVLGRAWELCHAGSGTAKQRRSILIYLIASNLILGRFPSAALLSLPEAHGLSEKFMPMCLAIRSGNLLALRRHLDFNSEHAAWFLHFRLLLQLRNRCEVLAWRSLVRKVFLLKGTLPEAGSNKAAFLDLPLLVAAFRAVDSQKPALDPEDKPDPDLEGTTDFDNKMETGIDEYGIISILSSLVDQGLLRGFVAHKQQKLAILGSKNFGGNAVVAGFPAVWGVIGRKGGEGGVVGWKT</sequence>
<dbReference type="GO" id="GO:0003723">
    <property type="term" value="F:RNA binding"/>
    <property type="evidence" value="ECO:0007669"/>
    <property type="project" value="InterPro"/>
</dbReference>
<comment type="caution">
    <text evidence="1">The sequence shown here is derived from an EMBL/GenBank/DDBJ whole genome shotgun (WGS) entry which is preliminary data.</text>
</comment>
<dbReference type="InterPro" id="IPR045114">
    <property type="entry name" value="Csn12-like"/>
</dbReference>
<dbReference type="OrthoDB" id="5404651at2759"/>
<dbReference type="PANTHER" id="PTHR12732">
    <property type="entry name" value="UNCHARACTERIZED PROTEASOME COMPONENT REGION PCI-CONTAINING"/>
    <property type="match status" value="1"/>
</dbReference>
<dbReference type="SMART" id="SM00753">
    <property type="entry name" value="PAM"/>
    <property type="match status" value="1"/>
</dbReference>
<name>A0A1V8SL32_9PEZI</name>
<accession>A0A1V8SL32</accession>
<protein>
    <recommendedName>
        <fullName evidence="3">PCI domain-containing protein</fullName>
    </recommendedName>
</protein>
<dbReference type="Proteomes" id="UP000192596">
    <property type="component" value="Unassembled WGS sequence"/>
</dbReference>
<dbReference type="EMBL" id="NAJO01000038">
    <property type="protein sequence ID" value="OQN99783.1"/>
    <property type="molecule type" value="Genomic_DNA"/>
</dbReference>
<dbReference type="GO" id="GO:0003690">
    <property type="term" value="F:double-stranded DNA binding"/>
    <property type="evidence" value="ECO:0007669"/>
    <property type="project" value="InterPro"/>
</dbReference>
<evidence type="ECO:0000313" key="1">
    <source>
        <dbReference type="EMBL" id="OQN99783.1"/>
    </source>
</evidence>
<dbReference type="AlphaFoldDB" id="A0A1V8SL32"/>
<organism evidence="1 2">
    <name type="scientific">Cryoendolithus antarcticus</name>
    <dbReference type="NCBI Taxonomy" id="1507870"/>
    <lineage>
        <taxon>Eukaryota</taxon>
        <taxon>Fungi</taxon>
        <taxon>Dikarya</taxon>
        <taxon>Ascomycota</taxon>
        <taxon>Pezizomycotina</taxon>
        <taxon>Dothideomycetes</taxon>
        <taxon>Dothideomycetidae</taxon>
        <taxon>Cladosporiales</taxon>
        <taxon>Cladosporiaceae</taxon>
        <taxon>Cryoendolithus</taxon>
    </lineage>
</organism>
<dbReference type="PANTHER" id="PTHR12732:SF8">
    <property type="entry name" value="NUCLEAR MRNA EXPORT PROTEIN THP1"/>
    <property type="match status" value="1"/>
</dbReference>
<proteinExistence type="predicted"/>
<gene>
    <name evidence="1" type="ORF">B0A48_14553</name>
</gene>
<dbReference type="InParanoid" id="A0A1V8SL32"/>